<evidence type="ECO:0000313" key="1">
    <source>
        <dbReference type="EMBL" id="RBQ24290.1"/>
    </source>
</evidence>
<comment type="caution">
    <text evidence="1">The sequence shown here is derived from an EMBL/GenBank/DDBJ whole genome shotgun (WGS) entry which is preliminary data.</text>
</comment>
<evidence type="ECO:0008006" key="3">
    <source>
        <dbReference type="Google" id="ProtNLM"/>
    </source>
</evidence>
<sequence>MSNNDTVIINVNNNSFTTNKAEEYGGAIFNNVSNMTLLGNTMDSNTASILGNIIYNNGSMGILNLTYINNSTVNVTNGSVIVLYFALTDDMGNPITGQNMIFYVNGINIANIVSIEGYENTTYTVIGSSGDNLPVNGYYDGIRDFDINTKQSLLKMPLIKTNSTIIVLNGTVDKSVNISGIAEDENVDPLANVQLNLTIDGVVYSVSTNSLGEWNLSYIPTHNGNFGVQVSFISDSTYLAFINSTTFSVVNNFIALNNTTPINNTPINITGIPGLTLTRNALTTERVKNTLTFAKSYAYSNLGNKLGSKYFVIKFGKRYRLLGLKLPSNIIHEFNSKTNVLRVYIKNLKPGQNASVKFRVQRIMGRDIKSYKRINLISKTFINTRSLDKATLKKKFIYKNFNKVKISKSISAKLGSNKHYFVKTSSRASYTFNESKNMLKFLIKNLSYQQKAIIKYYASRNSKYKTKNLYFLWEISYFSHYLFFNKTYIFYNIL</sequence>
<protein>
    <recommendedName>
        <fullName evidence="3">Bacterial Ig-like domain-containing protein</fullName>
    </recommendedName>
</protein>
<dbReference type="AlphaFoldDB" id="A0A366MF37"/>
<dbReference type="Proteomes" id="UP000253099">
    <property type="component" value="Unassembled WGS sequence"/>
</dbReference>
<proteinExistence type="predicted"/>
<accession>A0A366MF37</accession>
<keyword evidence="2" id="KW-1185">Reference proteome</keyword>
<gene>
    <name evidence="1" type="ORF">ALNOE001_03120</name>
</gene>
<reference evidence="1 2" key="1">
    <citation type="submission" date="2018-06" db="EMBL/GenBank/DDBJ databases">
        <title>Genomic insight into two independent archaeal endosymbiosis events.</title>
        <authorList>
            <person name="Lind A.E."/>
            <person name="Lewis W.H."/>
            <person name="Spang A."/>
            <person name="Guy L."/>
            <person name="Embley M.T."/>
            <person name="Ettema T.J.G."/>
        </authorList>
    </citation>
    <scope>NUCLEOTIDE SEQUENCE [LARGE SCALE GENOMIC DNA]</scope>
    <source>
        <strain evidence="1">NOE</strain>
    </source>
</reference>
<name>A0A366MF37_9EURY</name>
<evidence type="ECO:0000313" key="2">
    <source>
        <dbReference type="Proteomes" id="UP000253099"/>
    </source>
</evidence>
<organism evidence="1 2">
    <name type="scientific">Candidatus Methanobinarius endosymbioticus</name>
    <dbReference type="NCBI Taxonomy" id="2006182"/>
    <lineage>
        <taxon>Archaea</taxon>
        <taxon>Methanobacteriati</taxon>
        <taxon>Methanobacteriota</taxon>
        <taxon>Methanomada group</taxon>
        <taxon>Methanobacteria</taxon>
        <taxon>Methanobacteriales</taxon>
        <taxon>Methanobacteriaceae</taxon>
        <taxon>Candidatus Methanobinarius</taxon>
    </lineage>
</organism>
<dbReference type="EMBL" id="NIZT01000006">
    <property type="protein sequence ID" value="RBQ24290.1"/>
    <property type="molecule type" value="Genomic_DNA"/>
</dbReference>